<feature type="region of interest" description="Disordered" evidence="13">
    <location>
        <begin position="466"/>
        <end position="491"/>
    </location>
</feature>
<name>A0ABD3CIT9_9LAMI</name>
<evidence type="ECO:0000256" key="12">
    <source>
        <dbReference type="PROSITE-ProRule" id="PRU10141"/>
    </source>
</evidence>
<feature type="chain" id="PRO_5044826318" description="Protein kinase domain-containing protein" evidence="15">
    <location>
        <begin position="21"/>
        <end position="868"/>
    </location>
</feature>
<dbReference type="GO" id="GO:0016020">
    <property type="term" value="C:membrane"/>
    <property type="evidence" value="ECO:0007669"/>
    <property type="project" value="UniProtKB-SubCell"/>
</dbReference>
<keyword evidence="4 14" id="KW-0812">Transmembrane</keyword>
<dbReference type="PROSITE" id="PS00107">
    <property type="entry name" value="PROTEIN_KINASE_ATP"/>
    <property type="match status" value="1"/>
</dbReference>
<dbReference type="Proteomes" id="UP001632038">
    <property type="component" value="Unassembled WGS sequence"/>
</dbReference>
<dbReference type="Gene3D" id="1.10.510.10">
    <property type="entry name" value="Transferase(Phosphotransferase) domain 1"/>
    <property type="match status" value="1"/>
</dbReference>
<dbReference type="InterPro" id="IPR008271">
    <property type="entry name" value="Ser/Thr_kinase_AS"/>
</dbReference>
<protein>
    <recommendedName>
        <fullName evidence="16">Protein kinase domain-containing protein</fullName>
    </recommendedName>
</protein>
<feature type="compositionally biased region" description="Low complexity" evidence="13">
    <location>
        <begin position="831"/>
        <end position="846"/>
    </location>
</feature>
<dbReference type="SUPFAM" id="SSF56112">
    <property type="entry name" value="Protein kinase-like (PK-like)"/>
    <property type="match status" value="1"/>
</dbReference>
<feature type="domain" description="Protein kinase" evidence="16">
    <location>
        <begin position="516"/>
        <end position="792"/>
    </location>
</feature>
<dbReference type="PROSITE" id="PS00108">
    <property type="entry name" value="PROTEIN_KINASE_ST"/>
    <property type="match status" value="1"/>
</dbReference>
<evidence type="ECO:0000256" key="8">
    <source>
        <dbReference type="ARBA" id="ARBA00022840"/>
    </source>
</evidence>
<evidence type="ECO:0000256" key="10">
    <source>
        <dbReference type="ARBA" id="ARBA00023136"/>
    </source>
</evidence>
<dbReference type="Gene3D" id="2.60.120.430">
    <property type="entry name" value="Galactose-binding lectin"/>
    <property type="match status" value="2"/>
</dbReference>
<dbReference type="GO" id="GO:0004674">
    <property type="term" value="F:protein serine/threonine kinase activity"/>
    <property type="evidence" value="ECO:0007669"/>
    <property type="project" value="UniProtKB-KW"/>
</dbReference>
<reference evidence="18" key="1">
    <citation type="journal article" date="2024" name="IScience">
        <title>Strigolactones Initiate the Formation of Haustorium-like Structures in Castilleja.</title>
        <authorList>
            <person name="Buerger M."/>
            <person name="Peterson D."/>
            <person name="Chory J."/>
        </authorList>
    </citation>
    <scope>NUCLEOTIDE SEQUENCE [LARGE SCALE GENOMIC DNA]</scope>
</reference>
<keyword evidence="7" id="KW-0418">Kinase</keyword>
<dbReference type="FunFam" id="1.10.510.10:FF:000252">
    <property type="entry name" value="Receptor-like protein kinase FERONIA"/>
    <property type="match status" value="1"/>
</dbReference>
<comment type="subcellular location">
    <subcellularLocation>
        <location evidence="1">Membrane</location>
        <topology evidence="1">Single-pass type I membrane protein</topology>
    </subcellularLocation>
</comment>
<feature type="region of interest" description="Disordered" evidence="13">
    <location>
        <begin position="824"/>
        <end position="868"/>
    </location>
</feature>
<keyword evidence="5 15" id="KW-0732">Signal</keyword>
<dbReference type="FunFam" id="3.30.200.20:FF:000645">
    <property type="entry name" value="Receptor-like protein kinase FERONIA"/>
    <property type="match status" value="1"/>
</dbReference>
<keyword evidence="10 14" id="KW-0472">Membrane</keyword>
<keyword evidence="9 14" id="KW-1133">Transmembrane helix</keyword>
<keyword evidence="2" id="KW-0723">Serine/threonine-protein kinase</keyword>
<dbReference type="FunFam" id="2.60.120.430:FF:000007">
    <property type="entry name" value="FERONIA receptor-like kinase"/>
    <property type="match status" value="1"/>
</dbReference>
<accession>A0ABD3CIT9</accession>
<keyword evidence="18" id="KW-1185">Reference proteome</keyword>
<evidence type="ECO:0000313" key="18">
    <source>
        <dbReference type="Proteomes" id="UP001632038"/>
    </source>
</evidence>
<dbReference type="PROSITE" id="PS50011">
    <property type="entry name" value="PROTEIN_KINASE_DOM"/>
    <property type="match status" value="1"/>
</dbReference>
<feature type="binding site" evidence="12">
    <location>
        <position position="545"/>
    </location>
    <ligand>
        <name>ATP</name>
        <dbReference type="ChEBI" id="CHEBI:30616"/>
    </ligand>
</feature>
<dbReference type="PANTHER" id="PTHR34590:SF5">
    <property type="entry name" value="OS04G0586500 PROTEIN"/>
    <property type="match status" value="1"/>
</dbReference>
<dbReference type="Gene3D" id="3.30.200.20">
    <property type="entry name" value="Phosphorylase Kinase, domain 1"/>
    <property type="match status" value="1"/>
</dbReference>
<dbReference type="InterPro" id="IPR024788">
    <property type="entry name" value="Malectin-like_Carb-bd_dom"/>
</dbReference>
<dbReference type="Pfam" id="PF07714">
    <property type="entry name" value="PK_Tyr_Ser-Thr"/>
    <property type="match status" value="1"/>
</dbReference>
<dbReference type="EMBL" id="JAVIJP010000034">
    <property type="protein sequence ID" value="KAL3629474.1"/>
    <property type="molecule type" value="Genomic_DNA"/>
</dbReference>
<dbReference type="InterPro" id="IPR001245">
    <property type="entry name" value="Ser-Thr/Tyr_kinase_cat_dom"/>
</dbReference>
<gene>
    <name evidence="17" type="ORF">CASFOL_026696</name>
</gene>
<evidence type="ECO:0000259" key="16">
    <source>
        <dbReference type="PROSITE" id="PS50011"/>
    </source>
</evidence>
<evidence type="ECO:0000256" key="1">
    <source>
        <dbReference type="ARBA" id="ARBA00004479"/>
    </source>
</evidence>
<evidence type="ECO:0000256" key="9">
    <source>
        <dbReference type="ARBA" id="ARBA00022989"/>
    </source>
</evidence>
<dbReference type="FunFam" id="2.60.120.430:FF:000003">
    <property type="entry name" value="FERONIA receptor-like kinase"/>
    <property type="match status" value="1"/>
</dbReference>
<feature type="signal peptide" evidence="15">
    <location>
        <begin position="1"/>
        <end position="20"/>
    </location>
</feature>
<evidence type="ECO:0000256" key="14">
    <source>
        <dbReference type="SAM" id="Phobius"/>
    </source>
</evidence>
<keyword evidence="3" id="KW-0808">Transferase</keyword>
<dbReference type="SMART" id="SM00220">
    <property type="entry name" value="S_TKc"/>
    <property type="match status" value="1"/>
</dbReference>
<keyword evidence="6 12" id="KW-0547">Nucleotide-binding</keyword>
<dbReference type="InterPro" id="IPR000719">
    <property type="entry name" value="Prot_kinase_dom"/>
</dbReference>
<evidence type="ECO:0000256" key="4">
    <source>
        <dbReference type="ARBA" id="ARBA00022692"/>
    </source>
</evidence>
<sequence>MILFYALHLFLLLHTQTAISQPYTATDLILLSCGAPSTTTDASNRTWDSDNRSRYAPNIPTTSLPSKASSMHPSVIRVPYETARVFQSPFTYTFPVLTGPKFLRLYFYPDTYSGFNTSQSFFSVTANAFTLLNNFSPFLNSEPSFMKEFIINVQENQRLNLTFTPNTNSFAFINGIEIVSIPDKLYFRGDNFQIKFIDQVYNLKHDTALETLYRLNVGGNNVEIQDDSGSTRGMFRAWDQDNDYILFENKGYTPHNYEAKIHYTADTPSYSAPEIVYKTSRVLSNGTNSLDWGFPVDSGFLYLLRFHFCEIQLEVIKQNQRVFTISVDNQTVVIDMDVIHFTGGTEIPVFKDYIVFVPDYEGHRGSKDMRLSLFPYTMGSAQFYNVLLNGLEIFKISDSNRSLAAANPEIISSLLPPAAVEQTVRRNSKLSSHVIYAAIGGAISVLAVIAALISWRRRKVKDSTTMSAAGGGESSWMPLSTTSRCTTRTGGSGKSLPSNLCRYFSIDEIRAATKNFDPNLVIGKGGFGNVYKGFIDNNTTTVAIKRLNPSSNQGVREFVTEIEMLSKLRHLHLVSLIGYSDEKGEMILVYDYMSYGTLRDHLYNSENSPLNWKQRLRICLGAAKGLHYLHTGAKHTIIHRDVKSTNILLDEKWVAKVSDFGLSKVGPTAGGANTHVTTVVKGSFGYVDPEYYRRQQLTEKSDVYSFGVVLFEVLCARPAIIPNLPKVQVNLAEWAKFCCRKGTIEQIVDSNLGGQIAPECLGKFVETAVSCLGDKGIERPAMNDVVWSLEFAMQLQEAAEHRGNGGEFAMSPSVHLLGDSEQNTANENMFSGSSEGNSGSKSSGLSTTASEKLNSGDVFSEIMNPIPR</sequence>
<proteinExistence type="predicted"/>
<dbReference type="InterPro" id="IPR011009">
    <property type="entry name" value="Kinase-like_dom_sf"/>
</dbReference>
<dbReference type="InterPro" id="IPR017441">
    <property type="entry name" value="Protein_kinase_ATP_BS"/>
</dbReference>
<dbReference type="CDD" id="cd14066">
    <property type="entry name" value="STKc_IRAK"/>
    <property type="match status" value="1"/>
</dbReference>
<evidence type="ECO:0000256" key="2">
    <source>
        <dbReference type="ARBA" id="ARBA00022527"/>
    </source>
</evidence>
<dbReference type="InterPro" id="IPR045272">
    <property type="entry name" value="ANXUR1/2-like"/>
</dbReference>
<organism evidence="17 18">
    <name type="scientific">Castilleja foliolosa</name>
    <dbReference type="NCBI Taxonomy" id="1961234"/>
    <lineage>
        <taxon>Eukaryota</taxon>
        <taxon>Viridiplantae</taxon>
        <taxon>Streptophyta</taxon>
        <taxon>Embryophyta</taxon>
        <taxon>Tracheophyta</taxon>
        <taxon>Spermatophyta</taxon>
        <taxon>Magnoliopsida</taxon>
        <taxon>eudicotyledons</taxon>
        <taxon>Gunneridae</taxon>
        <taxon>Pentapetalae</taxon>
        <taxon>asterids</taxon>
        <taxon>lamiids</taxon>
        <taxon>Lamiales</taxon>
        <taxon>Orobanchaceae</taxon>
        <taxon>Pedicularideae</taxon>
        <taxon>Castillejinae</taxon>
        <taxon>Castilleja</taxon>
    </lineage>
</organism>
<dbReference type="GO" id="GO:0010038">
    <property type="term" value="P:response to metal ion"/>
    <property type="evidence" value="ECO:0007669"/>
    <property type="project" value="UniProtKB-ARBA"/>
</dbReference>
<evidence type="ECO:0000256" key="6">
    <source>
        <dbReference type="ARBA" id="ARBA00022741"/>
    </source>
</evidence>
<dbReference type="AlphaFoldDB" id="A0ABD3CIT9"/>
<evidence type="ECO:0000256" key="3">
    <source>
        <dbReference type="ARBA" id="ARBA00022679"/>
    </source>
</evidence>
<dbReference type="GO" id="GO:0005524">
    <property type="term" value="F:ATP binding"/>
    <property type="evidence" value="ECO:0007669"/>
    <property type="project" value="UniProtKB-UniRule"/>
</dbReference>
<evidence type="ECO:0000256" key="13">
    <source>
        <dbReference type="SAM" id="MobiDB-lite"/>
    </source>
</evidence>
<comment type="caution">
    <text evidence="17">The sequence shown here is derived from an EMBL/GenBank/DDBJ whole genome shotgun (WGS) entry which is preliminary data.</text>
</comment>
<keyword evidence="8 12" id="KW-0067">ATP-binding</keyword>
<dbReference type="PANTHER" id="PTHR34590">
    <property type="entry name" value="OS03G0124300 PROTEIN-RELATED"/>
    <property type="match status" value="1"/>
</dbReference>
<evidence type="ECO:0000256" key="15">
    <source>
        <dbReference type="SAM" id="SignalP"/>
    </source>
</evidence>
<feature type="compositionally biased region" description="Low complexity" evidence="13">
    <location>
        <begin position="480"/>
        <end position="489"/>
    </location>
</feature>
<dbReference type="Pfam" id="PF12819">
    <property type="entry name" value="Malectin_like"/>
    <property type="match status" value="1"/>
</dbReference>
<evidence type="ECO:0000313" key="17">
    <source>
        <dbReference type="EMBL" id="KAL3629474.1"/>
    </source>
</evidence>
<keyword evidence="11" id="KW-0325">Glycoprotein</keyword>
<evidence type="ECO:0000256" key="7">
    <source>
        <dbReference type="ARBA" id="ARBA00022777"/>
    </source>
</evidence>
<evidence type="ECO:0000256" key="5">
    <source>
        <dbReference type="ARBA" id="ARBA00022729"/>
    </source>
</evidence>
<evidence type="ECO:0000256" key="11">
    <source>
        <dbReference type="ARBA" id="ARBA00023180"/>
    </source>
</evidence>
<feature type="transmembrane region" description="Helical" evidence="14">
    <location>
        <begin position="434"/>
        <end position="455"/>
    </location>
</feature>